<dbReference type="AlphaFoldDB" id="A0AA87CP53"/>
<accession>A0AA87CP53</accession>
<proteinExistence type="predicted"/>
<name>A0AA87CP53_PROST</name>
<reference evidence="1 2" key="3">
    <citation type="submission" date="2008-05" db="EMBL/GenBank/DDBJ databases">
        <authorList>
            <person name="Fulton L."/>
            <person name="Clifton S."/>
            <person name="Fulton B."/>
            <person name="Xu J."/>
            <person name="Minx P."/>
            <person name="Pepin K.H."/>
            <person name="Johnson M."/>
            <person name="Thiruvilangam P."/>
            <person name="Bhonagiri V."/>
            <person name="Nash W.E."/>
            <person name="Mardis E.R."/>
            <person name="Wilson R.K."/>
        </authorList>
    </citation>
    <scope>NUCLEOTIDE SEQUENCE [LARGE SCALE GENOMIC DNA]</scope>
    <source>
        <strain evidence="1 2">ATCC 25827</strain>
    </source>
</reference>
<evidence type="ECO:0000313" key="1">
    <source>
        <dbReference type="EMBL" id="EDU57616.1"/>
    </source>
</evidence>
<evidence type="ECO:0000313" key="2">
    <source>
        <dbReference type="Proteomes" id="UP000004506"/>
    </source>
</evidence>
<organism evidence="1 2">
    <name type="scientific">Providencia stuartii ATCC 25827</name>
    <dbReference type="NCBI Taxonomy" id="471874"/>
    <lineage>
        <taxon>Bacteria</taxon>
        <taxon>Pseudomonadati</taxon>
        <taxon>Pseudomonadota</taxon>
        <taxon>Gammaproteobacteria</taxon>
        <taxon>Enterobacterales</taxon>
        <taxon>Morganellaceae</taxon>
        <taxon>Providencia</taxon>
    </lineage>
</organism>
<reference evidence="2" key="2">
    <citation type="submission" date="2008-04" db="EMBL/GenBank/DDBJ databases">
        <title>Draft genome sequence of Providencia stuartii(ATCC 25827).</title>
        <authorList>
            <person name="Sudarsanam P."/>
            <person name="Ley R."/>
            <person name="Guruge J."/>
            <person name="Turnbaugh P.J."/>
            <person name="Mahowald M."/>
            <person name="Liep D."/>
            <person name="Gordon J."/>
        </authorList>
    </citation>
    <scope>NUCLEOTIDE SEQUENCE [LARGE SCALE GENOMIC DNA]</scope>
    <source>
        <strain evidence="2">ATCC 25827</strain>
    </source>
</reference>
<protein>
    <submittedName>
        <fullName evidence="1">Uncharacterized protein</fullName>
    </submittedName>
</protein>
<dbReference type="RefSeq" id="WP_004916381.1">
    <property type="nucleotide sequence ID" value="NZ_DS607648.1"/>
</dbReference>
<gene>
    <name evidence="1" type="ORF">PROSTU_04392</name>
</gene>
<dbReference type="Proteomes" id="UP000004506">
    <property type="component" value="Unassembled WGS sequence"/>
</dbReference>
<dbReference type="EMBL" id="ABJD02000117">
    <property type="protein sequence ID" value="EDU57616.1"/>
    <property type="molecule type" value="Genomic_DNA"/>
</dbReference>
<sequence length="90" mass="10276">MKIEVGFPRKTFMHNNTPANSLVLLASIPAVEVDIYIHNESDNDNITHSTPHLKLVYQEKLDMQASFEDVSERAMQWAKTELKNFITNAS</sequence>
<comment type="caution">
    <text evidence="1">The sequence shown here is derived from an EMBL/GenBank/DDBJ whole genome shotgun (WGS) entry which is preliminary data.</text>
</comment>
<reference evidence="2" key="1">
    <citation type="submission" date="2008-04" db="EMBL/GenBank/DDBJ databases">
        <title>Draft genome sequence of Providencia stuartii (ATCC 25827).</title>
        <authorList>
            <person name="Sudarsanam P."/>
            <person name="Ley R."/>
            <person name="Guruge J."/>
            <person name="Turnbaugh P.J."/>
            <person name="Mahowald M."/>
            <person name="Liep D."/>
            <person name="Gordon J."/>
        </authorList>
    </citation>
    <scope>NUCLEOTIDE SEQUENCE [LARGE SCALE GENOMIC DNA]</scope>
    <source>
        <strain evidence="2">ATCC 25827</strain>
    </source>
</reference>